<evidence type="ECO:0008006" key="4">
    <source>
        <dbReference type="Google" id="ProtNLM"/>
    </source>
</evidence>
<name>A0ABP8HHM2_9BURK</name>
<organism evidence="2 3">
    <name type="scientific">Variovorax defluvii</name>
    <dbReference type="NCBI Taxonomy" id="913761"/>
    <lineage>
        <taxon>Bacteria</taxon>
        <taxon>Pseudomonadati</taxon>
        <taxon>Pseudomonadota</taxon>
        <taxon>Betaproteobacteria</taxon>
        <taxon>Burkholderiales</taxon>
        <taxon>Comamonadaceae</taxon>
        <taxon>Variovorax</taxon>
    </lineage>
</organism>
<dbReference type="PROSITE" id="PS51257">
    <property type="entry name" value="PROKAR_LIPOPROTEIN"/>
    <property type="match status" value="1"/>
</dbReference>
<feature type="compositionally biased region" description="Polar residues" evidence="1">
    <location>
        <begin position="137"/>
        <end position="149"/>
    </location>
</feature>
<comment type="caution">
    <text evidence="2">The sequence shown here is derived from an EMBL/GenBank/DDBJ whole genome shotgun (WGS) entry which is preliminary data.</text>
</comment>
<accession>A0ABP8HHM2</accession>
<proteinExistence type="predicted"/>
<gene>
    <name evidence="2" type="ORF">GCM10023165_18840</name>
</gene>
<evidence type="ECO:0000313" key="3">
    <source>
        <dbReference type="Proteomes" id="UP001500975"/>
    </source>
</evidence>
<reference evidence="3" key="1">
    <citation type="journal article" date="2019" name="Int. J. Syst. Evol. Microbiol.">
        <title>The Global Catalogue of Microorganisms (GCM) 10K type strain sequencing project: providing services to taxonomists for standard genome sequencing and annotation.</title>
        <authorList>
            <consortium name="The Broad Institute Genomics Platform"/>
            <consortium name="The Broad Institute Genome Sequencing Center for Infectious Disease"/>
            <person name="Wu L."/>
            <person name="Ma J."/>
        </authorList>
    </citation>
    <scope>NUCLEOTIDE SEQUENCE [LARGE SCALE GENOMIC DNA]</scope>
    <source>
        <strain evidence="3">JCM 17804</strain>
    </source>
</reference>
<dbReference type="Proteomes" id="UP001500975">
    <property type="component" value="Unassembled WGS sequence"/>
</dbReference>
<feature type="region of interest" description="Disordered" evidence="1">
    <location>
        <begin position="85"/>
        <end position="149"/>
    </location>
</feature>
<sequence>MIHLRRLLGISAVLGGAALLGGCVSYPAGSYGYADPYYVDPGPVVVQPNVYIDGGYYSRPRYPYPYYGGRPGYYPHPGNPGYRPYPGQVHPGWGGGRPSAVVPQVPPPRGLGPTTGGVAGTSVPIPPGRSAREINRMLSSPDSRNQTPP</sequence>
<protein>
    <recommendedName>
        <fullName evidence="4">Lipoprotein</fullName>
    </recommendedName>
</protein>
<evidence type="ECO:0000256" key="1">
    <source>
        <dbReference type="SAM" id="MobiDB-lite"/>
    </source>
</evidence>
<dbReference type="EMBL" id="BAABGJ010000015">
    <property type="protein sequence ID" value="GAA4339464.1"/>
    <property type="molecule type" value="Genomic_DNA"/>
</dbReference>
<dbReference type="RefSeq" id="WP_345537437.1">
    <property type="nucleotide sequence ID" value="NZ_BAABGJ010000015.1"/>
</dbReference>
<evidence type="ECO:0000313" key="2">
    <source>
        <dbReference type="EMBL" id="GAA4339464.1"/>
    </source>
</evidence>
<keyword evidence="3" id="KW-1185">Reference proteome</keyword>